<keyword evidence="10" id="KW-0143">Chaperone</keyword>
<dbReference type="Gene3D" id="1.20.1550.10">
    <property type="entry name" value="DsbB-like"/>
    <property type="match status" value="1"/>
</dbReference>
<dbReference type="Pfam" id="PF02600">
    <property type="entry name" value="DsbB"/>
    <property type="match status" value="1"/>
</dbReference>
<evidence type="ECO:0000256" key="4">
    <source>
        <dbReference type="ARBA" id="ARBA00022692"/>
    </source>
</evidence>
<dbReference type="GO" id="GO:0016020">
    <property type="term" value="C:membrane"/>
    <property type="evidence" value="ECO:0007669"/>
    <property type="project" value="UniProtKB-SubCell"/>
</dbReference>
<keyword evidence="7" id="KW-0560">Oxidoreductase</keyword>
<evidence type="ECO:0000256" key="10">
    <source>
        <dbReference type="ARBA" id="ARBA00023186"/>
    </source>
</evidence>
<keyword evidence="14" id="KW-1185">Reference proteome</keyword>
<dbReference type="EMBL" id="FOMQ01000004">
    <property type="protein sequence ID" value="SFD62796.1"/>
    <property type="molecule type" value="Genomic_DNA"/>
</dbReference>
<dbReference type="HAMAP" id="MF_00287">
    <property type="entry name" value="BdbC"/>
    <property type="match status" value="1"/>
</dbReference>
<evidence type="ECO:0000313" key="13">
    <source>
        <dbReference type="EMBL" id="SFD62796.1"/>
    </source>
</evidence>
<organism evidence="13 14">
    <name type="scientific">Paracidovorax konjaci</name>
    <dbReference type="NCBI Taxonomy" id="32040"/>
    <lineage>
        <taxon>Bacteria</taxon>
        <taxon>Pseudomonadati</taxon>
        <taxon>Pseudomonadota</taxon>
        <taxon>Betaproteobacteria</taxon>
        <taxon>Burkholderiales</taxon>
        <taxon>Comamonadaceae</taxon>
        <taxon>Paracidovorax</taxon>
    </lineage>
</organism>
<keyword evidence="6 12" id="KW-1133">Transmembrane helix</keyword>
<gene>
    <name evidence="13" type="ORF">SAMN04489710_104103</name>
</gene>
<dbReference type="GO" id="GO:0015035">
    <property type="term" value="F:protein-disulfide reductase activity"/>
    <property type="evidence" value="ECO:0007669"/>
    <property type="project" value="InterPro"/>
</dbReference>
<evidence type="ECO:0000256" key="1">
    <source>
        <dbReference type="ARBA" id="ARBA00004141"/>
    </source>
</evidence>
<sequence>MVNFPMPMGPGTTERQWPLLLLSWLISLISSLGALYFSEVADLEPCVLCWFQRIAMFPLVLILGIGAYTQDASSVKYALPLSAIGWLLAAYHCLLYGGLIPKGIQPCGKGISCSEQKLELIGFITIPLLSLAAFSFILLLLLAAIKDIKK</sequence>
<feature type="transmembrane region" description="Helical" evidence="12">
    <location>
        <begin position="20"/>
        <end position="38"/>
    </location>
</feature>
<evidence type="ECO:0000256" key="6">
    <source>
        <dbReference type="ARBA" id="ARBA00022989"/>
    </source>
</evidence>
<keyword evidence="5" id="KW-0249">Electron transport</keyword>
<name>A0A1I1TVU5_9BURK</name>
<dbReference type="SUPFAM" id="SSF158442">
    <property type="entry name" value="DsbB-like"/>
    <property type="match status" value="1"/>
</dbReference>
<keyword evidence="3" id="KW-0813">Transport</keyword>
<dbReference type="STRING" id="32040.SAMN04489710_104103"/>
<keyword evidence="4 12" id="KW-0812">Transmembrane</keyword>
<proteinExistence type="inferred from homology"/>
<protein>
    <submittedName>
        <fullName evidence="13">Disulfide bond formation protein DsbB</fullName>
    </submittedName>
</protein>
<dbReference type="OrthoDB" id="158402at2"/>
<dbReference type="InterPro" id="IPR003752">
    <property type="entry name" value="DiS_bond_form_DsbB/BdbC"/>
</dbReference>
<accession>A0A1I1TVU5</accession>
<evidence type="ECO:0000256" key="5">
    <source>
        <dbReference type="ARBA" id="ARBA00022982"/>
    </source>
</evidence>
<dbReference type="InterPro" id="IPR012187">
    <property type="entry name" value="Disulphide_bond_form_BdbC"/>
</dbReference>
<dbReference type="RefSeq" id="WP_092950595.1">
    <property type="nucleotide sequence ID" value="NZ_FOMQ01000004.1"/>
</dbReference>
<evidence type="ECO:0000256" key="2">
    <source>
        <dbReference type="ARBA" id="ARBA00007602"/>
    </source>
</evidence>
<feature type="transmembrane region" description="Helical" evidence="12">
    <location>
        <begin position="120"/>
        <end position="145"/>
    </location>
</feature>
<keyword evidence="11" id="KW-0676">Redox-active center</keyword>
<dbReference type="PANTHER" id="PTHR43469">
    <property type="entry name" value="DISULFIDE FORMATION PROTEIN-RELATED"/>
    <property type="match status" value="1"/>
</dbReference>
<keyword evidence="9" id="KW-1015">Disulfide bond</keyword>
<comment type="subcellular location">
    <subcellularLocation>
        <location evidence="1">Membrane</location>
        <topology evidence="1">Multi-pass membrane protein</topology>
    </subcellularLocation>
</comment>
<comment type="similarity">
    <text evidence="2">Belongs to the DsbB family. BdbC subfamily.</text>
</comment>
<evidence type="ECO:0000256" key="11">
    <source>
        <dbReference type="ARBA" id="ARBA00023284"/>
    </source>
</evidence>
<evidence type="ECO:0000313" key="14">
    <source>
        <dbReference type="Proteomes" id="UP000199517"/>
    </source>
</evidence>
<feature type="transmembrane region" description="Helical" evidence="12">
    <location>
        <begin position="81"/>
        <end position="100"/>
    </location>
</feature>
<feature type="transmembrane region" description="Helical" evidence="12">
    <location>
        <begin position="50"/>
        <end position="69"/>
    </location>
</feature>
<dbReference type="PANTHER" id="PTHR43469:SF1">
    <property type="entry name" value="SPBETA PROPHAGE-DERIVED DISULFIDE BOND FORMATION PROTEIN B"/>
    <property type="match status" value="1"/>
</dbReference>
<dbReference type="PIRSF" id="PIRSF036659">
    <property type="entry name" value="BdbC"/>
    <property type="match status" value="1"/>
</dbReference>
<dbReference type="GO" id="GO:0006457">
    <property type="term" value="P:protein folding"/>
    <property type="evidence" value="ECO:0007669"/>
    <property type="project" value="InterPro"/>
</dbReference>
<evidence type="ECO:0000256" key="8">
    <source>
        <dbReference type="ARBA" id="ARBA00023136"/>
    </source>
</evidence>
<dbReference type="AlphaFoldDB" id="A0A1I1TVU5"/>
<dbReference type="Proteomes" id="UP000199517">
    <property type="component" value="Unassembled WGS sequence"/>
</dbReference>
<evidence type="ECO:0000256" key="12">
    <source>
        <dbReference type="SAM" id="Phobius"/>
    </source>
</evidence>
<evidence type="ECO:0000256" key="7">
    <source>
        <dbReference type="ARBA" id="ARBA00023002"/>
    </source>
</evidence>
<keyword evidence="8 12" id="KW-0472">Membrane</keyword>
<reference evidence="14" key="1">
    <citation type="submission" date="2016-10" db="EMBL/GenBank/DDBJ databases">
        <authorList>
            <person name="Varghese N."/>
            <person name="Submissions S."/>
        </authorList>
    </citation>
    <scope>NUCLEOTIDE SEQUENCE [LARGE SCALE GENOMIC DNA]</scope>
    <source>
        <strain evidence="14">DSM 7481</strain>
    </source>
</reference>
<dbReference type="InterPro" id="IPR023380">
    <property type="entry name" value="DsbB-like_sf"/>
</dbReference>
<evidence type="ECO:0000256" key="9">
    <source>
        <dbReference type="ARBA" id="ARBA00023157"/>
    </source>
</evidence>
<evidence type="ECO:0000256" key="3">
    <source>
        <dbReference type="ARBA" id="ARBA00022448"/>
    </source>
</evidence>